<gene>
    <name evidence="9" type="primary">murD</name>
    <name evidence="13" type="ORF">SAMN02982917_5071</name>
</gene>
<comment type="catalytic activity">
    <reaction evidence="9 10">
        <text>UDP-N-acetyl-alpha-D-muramoyl-L-alanine + D-glutamate + ATP = UDP-N-acetyl-alpha-D-muramoyl-L-alanyl-D-glutamate + ADP + phosphate + H(+)</text>
        <dbReference type="Rhea" id="RHEA:16429"/>
        <dbReference type="ChEBI" id="CHEBI:15378"/>
        <dbReference type="ChEBI" id="CHEBI:29986"/>
        <dbReference type="ChEBI" id="CHEBI:30616"/>
        <dbReference type="ChEBI" id="CHEBI:43474"/>
        <dbReference type="ChEBI" id="CHEBI:83898"/>
        <dbReference type="ChEBI" id="CHEBI:83900"/>
        <dbReference type="ChEBI" id="CHEBI:456216"/>
        <dbReference type="EC" id="6.3.2.9"/>
    </reaction>
</comment>
<keyword evidence="9 10" id="KW-0961">Cell wall biogenesis/degradation</keyword>
<keyword evidence="9 10" id="KW-0573">Peptidoglycan synthesis</keyword>
<evidence type="ECO:0000256" key="6">
    <source>
        <dbReference type="ARBA" id="ARBA00022741"/>
    </source>
</evidence>
<comment type="pathway">
    <text evidence="2 9 10">Cell wall biogenesis; peptidoglycan biosynthesis.</text>
</comment>
<keyword evidence="5 9" id="KW-0132">Cell division</keyword>
<feature type="domain" description="Mur ligase central" evidence="12">
    <location>
        <begin position="115"/>
        <end position="296"/>
    </location>
</feature>
<dbReference type="UniPathway" id="UPA00219"/>
<dbReference type="EC" id="6.3.2.9" evidence="9 10"/>
<dbReference type="GO" id="GO:0009252">
    <property type="term" value="P:peptidoglycan biosynthetic process"/>
    <property type="evidence" value="ECO:0007669"/>
    <property type="project" value="UniProtKB-UniRule"/>
</dbReference>
<evidence type="ECO:0000256" key="1">
    <source>
        <dbReference type="ARBA" id="ARBA00004496"/>
    </source>
</evidence>
<dbReference type="InterPro" id="IPR005762">
    <property type="entry name" value="MurD"/>
</dbReference>
<dbReference type="Pfam" id="PF02875">
    <property type="entry name" value="Mur_ligase_C"/>
    <property type="match status" value="1"/>
</dbReference>
<dbReference type="Pfam" id="PF08245">
    <property type="entry name" value="Mur_ligase_M"/>
    <property type="match status" value="1"/>
</dbReference>
<evidence type="ECO:0000313" key="13">
    <source>
        <dbReference type="EMBL" id="SMF80550.1"/>
    </source>
</evidence>
<evidence type="ECO:0000256" key="5">
    <source>
        <dbReference type="ARBA" id="ARBA00022618"/>
    </source>
</evidence>
<dbReference type="InterPro" id="IPR018109">
    <property type="entry name" value="Folylpolyglutamate_synth_CS"/>
</dbReference>
<dbReference type="NCBIfam" id="TIGR01087">
    <property type="entry name" value="murD"/>
    <property type="match status" value="1"/>
</dbReference>
<proteinExistence type="inferred from homology"/>
<evidence type="ECO:0000256" key="7">
    <source>
        <dbReference type="ARBA" id="ARBA00022840"/>
    </source>
</evidence>
<evidence type="ECO:0000259" key="11">
    <source>
        <dbReference type="Pfam" id="PF02875"/>
    </source>
</evidence>
<keyword evidence="3 9" id="KW-0963">Cytoplasm</keyword>
<dbReference type="Gene3D" id="3.40.1190.10">
    <property type="entry name" value="Mur-like, catalytic domain"/>
    <property type="match status" value="1"/>
</dbReference>
<dbReference type="PROSITE" id="PS01011">
    <property type="entry name" value="FOLYLPOLYGLU_SYNT_1"/>
    <property type="match status" value="1"/>
</dbReference>
<dbReference type="STRING" id="286727.SAMN02982917_5071"/>
<dbReference type="GO" id="GO:0005524">
    <property type="term" value="F:ATP binding"/>
    <property type="evidence" value="ECO:0007669"/>
    <property type="project" value="UniProtKB-UniRule"/>
</dbReference>
<dbReference type="EMBL" id="FXAK01000007">
    <property type="protein sequence ID" value="SMF80550.1"/>
    <property type="molecule type" value="Genomic_DNA"/>
</dbReference>
<evidence type="ECO:0000256" key="4">
    <source>
        <dbReference type="ARBA" id="ARBA00022598"/>
    </source>
</evidence>
<feature type="binding site" evidence="9">
    <location>
        <begin position="117"/>
        <end position="123"/>
    </location>
    <ligand>
        <name>ATP</name>
        <dbReference type="ChEBI" id="CHEBI:30616"/>
    </ligand>
</feature>
<feature type="domain" description="Mur ligase C-terminal" evidence="11">
    <location>
        <begin position="319"/>
        <end position="434"/>
    </location>
</feature>
<dbReference type="SUPFAM" id="SSF51984">
    <property type="entry name" value="MurCD N-terminal domain"/>
    <property type="match status" value="1"/>
</dbReference>
<keyword evidence="8 9" id="KW-0131">Cell cycle</keyword>
<evidence type="ECO:0000256" key="8">
    <source>
        <dbReference type="ARBA" id="ARBA00023306"/>
    </source>
</evidence>
<dbReference type="AlphaFoldDB" id="A0A1X7H6W2"/>
<protein>
    <recommendedName>
        <fullName evidence="9 10">UDP-N-acetylmuramoylalanine--D-glutamate ligase</fullName>
        <ecNumber evidence="9 10">6.3.2.9</ecNumber>
    </recommendedName>
    <alternativeName>
        <fullName evidence="9">D-glutamic acid-adding enzyme</fullName>
    </alternativeName>
    <alternativeName>
        <fullName evidence="9">UDP-N-acetylmuramoyl-L-alanyl-D-glutamate synthetase</fullName>
    </alternativeName>
</protein>
<dbReference type="HAMAP" id="MF_00639">
    <property type="entry name" value="MurD"/>
    <property type="match status" value="1"/>
</dbReference>
<organism evidence="13 14">
    <name type="scientific">Azospirillum oryzae</name>
    <dbReference type="NCBI Taxonomy" id="286727"/>
    <lineage>
        <taxon>Bacteria</taxon>
        <taxon>Pseudomonadati</taxon>
        <taxon>Pseudomonadota</taxon>
        <taxon>Alphaproteobacteria</taxon>
        <taxon>Rhodospirillales</taxon>
        <taxon>Azospirillaceae</taxon>
        <taxon>Azospirillum</taxon>
    </lineage>
</organism>
<dbReference type="GO" id="GO:0008764">
    <property type="term" value="F:UDP-N-acetylmuramoylalanine-D-glutamate ligase activity"/>
    <property type="evidence" value="ECO:0007669"/>
    <property type="project" value="UniProtKB-UniRule"/>
</dbReference>
<dbReference type="InterPro" id="IPR036615">
    <property type="entry name" value="Mur_ligase_C_dom_sf"/>
</dbReference>
<evidence type="ECO:0000256" key="10">
    <source>
        <dbReference type="RuleBase" id="RU003664"/>
    </source>
</evidence>
<dbReference type="InterPro" id="IPR013221">
    <property type="entry name" value="Mur_ligase_cen"/>
</dbReference>
<name>A0A1X7H6W2_9PROT</name>
<keyword evidence="6 9" id="KW-0547">Nucleotide-binding</keyword>
<keyword evidence="9 10" id="KW-0133">Cell shape</keyword>
<dbReference type="PANTHER" id="PTHR43692:SF1">
    <property type="entry name" value="UDP-N-ACETYLMURAMOYLALANINE--D-GLUTAMATE LIGASE"/>
    <property type="match status" value="1"/>
</dbReference>
<dbReference type="GO" id="GO:0008360">
    <property type="term" value="P:regulation of cell shape"/>
    <property type="evidence" value="ECO:0007669"/>
    <property type="project" value="UniProtKB-KW"/>
</dbReference>
<dbReference type="InterPro" id="IPR036565">
    <property type="entry name" value="Mur-like_cat_sf"/>
</dbReference>
<dbReference type="SUPFAM" id="SSF53244">
    <property type="entry name" value="MurD-like peptide ligases, peptide-binding domain"/>
    <property type="match status" value="1"/>
</dbReference>
<dbReference type="GO" id="GO:0071555">
    <property type="term" value="P:cell wall organization"/>
    <property type="evidence" value="ECO:0007669"/>
    <property type="project" value="UniProtKB-KW"/>
</dbReference>
<comment type="subcellular location">
    <subcellularLocation>
        <location evidence="1 9 10">Cytoplasm</location>
    </subcellularLocation>
</comment>
<dbReference type="Pfam" id="PF21799">
    <property type="entry name" value="MurD-like_N"/>
    <property type="match status" value="1"/>
</dbReference>
<accession>A0A1X7H6W2</accession>
<dbReference type="InterPro" id="IPR004101">
    <property type="entry name" value="Mur_ligase_C"/>
</dbReference>
<dbReference type="Gene3D" id="3.90.190.20">
    <property type="entry name" value="Mur ligase, C-terminal domain"/>
    <property type="match status" value="1"/>
</dbReference>
<keyword evidence="7 9" id="KW-0067">ATP-binding</keyword>
<dbReference type="GO" id="GO:0051301">
    <property type="term" value="P:cell division"/>
    <property type="evidence" value="ECO:0007669"/>
    <property type="project" value="UniProtKB-KW"/>
</dbReference>
<dbReference type="GO" id="GO:0005737">
    <property type="term" value="C:cytoplasm"/>
    <property type="evidence" value="ECO:0007669"/>
    <property type="project" value="UniProtKB-SubCell"/>
</dbReference>
<dbReference type="GO" id="GO:0004326">
    <property type="term" value="F:tetrahydrofolylpolyglutamate synthase activity"/>
    <property type="evidence" value="ECO:0007669"/>
    <property type="project" value="InterPro"/>
</dbReference>
<evidence type="ECO:0000256" key="3">
    <source>
        <dbReference type="ARBA" id="ARBA00022490"/>
    </source>
</evidence>
<comment type="function">
    <text evidence="9 10">Cell wall formation. Catalyzes the addition of glutamate to the nucleotide precursor UDP-N-acetylmuramoyl-L-alanine (UMA).</text>
</comment>
<reference evidence="13 14" key="1">
    <citation type="submission" date="2017-04" db="EMBL/GenBank/DDBJ databases">
        <authorList>
            <person name="Afonso C.L."/>
            <person name="Miller P.J."/>
            <person name="Scott M.A."/>
            <person name="Spackman E."/>
            <person name="Goraichik I."/>
            <person name="Dimitrov K.M."/>
            <person name="Suarez D.L."/>
            <person name="Swayne D.E."/>
        </authorList>
    </citation>
    <scope>NUCLEOTIDE SEQUENCE [LARGE SCALE GENOMIC DNA]</scope>
    <source>
        <strain evidence="13 14">A2P</strain>
    </source>
</reference>
<dbReference type="Proteomes" id="UP000192936">
    <property type="component" value="Unassembled WGS sequence"/>
</dbReference>
<evidence type="ECO:0000256" key="9">
    <source>
        <dbReference type="HAMAP-Rule" id="MF_00639"/>
    </source>
</evidence>
<dbReference type="OrthoDB" id="9809796at2"/>
<dbReference type="SUPFAM" id="SSF53623">
    <property type="entry name" value="MurD-like peptide ligases, catalytic domain"/>
    <property type="match status" value="1"/>
</dbReference>
<keyword evidence="4 9" id="KW-0436">Ligase</keyword>
<evidence type="ECO:0000256" key="2">
    <source>
        <dbReference type="ARBA" id="ARBA00004752"/>
    </source>
</evidence>
<dbReference type="Gene3D" id="3.40.50.720">
    <property type="entry name" value="NAD(P)-binding Rossmann-like Domain"/>
    <property type="match status" value="1"/>
</dbReference>
<sequence>MIDLFYMQELPVAVMGLGKSGLATARALRDSGAEVRVWDDNPASRAAAEAEGFAVVDLATADLSDLTTIVWSPGIPHTFPKPHPVAERARALGIELICDIELLGRAERDCAFIGITGTNGKSTTTTLVGHILAAAGRKAAVGGNLGTPVLTFDPIGAGNTCVLEMSSYQLELTHSITFDIAVLLNITPDHLARHGGMEGYVAAKKLIFHRQTWPRTAVIGVDDEHCRTIHADLVAAGDQRIWPISARGPVAGGVYAADGWLVDDTDGEAVRVAELSALPTLLGAHNWQNAAAAFATCKAAGLPVPAIVAAMATFPGLAHRQQLVGSLEGVRFVNDSKATNADATEKALATFDPIYWILGGQAKDTGLNGLEGYMGRVRHAFLIGEAQEQFAAWLDAQGVAYTRCGTLDVATAKAAGMALAERLEGSCVLLSPACASWDQFANFEKRGDAFAAYVAGIIEAHENTGDGTSGGVA</sequence>
<comment type="similarity">
    <text evidence="9">Belongs to the MurCDEF family.</text>
</comment>
<evidence type="ECO:0000259" key="12">
    <source>
        <dbReference type="Pfam" id="PF08245"/>
    </source>
</evidence>
<evidence type="ECO:0000313" key="14">
    <source>
        <dbReference type="Proteomes" id="UP000192936"/>
    </source>
</evidence>
<dbReference type="PANTHER" id="PTHR43692">
    <property type="entry name" value="UDP-N-ACETYLMURAMOYLALANINE--D-GLUTAMATE LIGASE"/>
    <property type="match status" value="1"/>
</dbReference>
<dbReference type="RefSeq" id="WP_085089889.1">
    <property type="nucleotide sequence ID" value="NZ_FXAK01000007.1"/>
</dbReference>